<name>A0ABW0KK27_9BACL</name>
<keyword evidence="2" id="KW-1185">Reference proteome</keyword>
<evidence type="ECO:0000313" key="2">
    <source>
        <dbReference type="Proteomes" id="UP001596044"/>
    </source>
</evidence>
<organism evidence="1 2">
    <name type="scientific">Paenibacillus aestuarii</name>
    <dbReference type="NCBI Taxonomy" id="516965"/>
    <lineage>
        <taxon>Bacteria</taxon>
        <taxon>Bacillati</taxon>
        <taxon>Bacillota</taxon>
        <taxon>Bacilli</taxon>
        <taxon>Bacillales</taxon>
        <taxon>Paenibacillaceae</taxon>
        <taxon>Paenibacillus</taxon>
    </lineage>
</organism>
<comment type="caution">
    <text evidence="1">The sequence shown here is derived from an EMBL/GenBank/DDBJ whole genome shotgun (WGS) entry which is preliminary data.</text>
</comment>
<proteinExistence type="predicted"/>
<sequence>MGSYVNTFIRVSPDCPVEHGVVPTAKKDTKPAHLIQYELLINEPYAYTQDELIFAIHIRHKQIPQSEVEERGDDIHAALFAKNHPCLRASMLPKKYGWGVHYNDAGRIAIYPMESEAYQAFIDAEHAANGPKLLYAMRNSRG</sequence>
<accession>A0ABW0KK27</accession>
<dbReference type="Proteomes" id="UP001596044">
    <property type="component" value="Unassembled WGS sequence"/>
</dbReference>
<gene>
    <name evidence="1" type="ORF">ACFPOG_32535</name>
</gene>
<dbReference type="Pfam" id="PF19654">
    <property type="entry name" value="DUF6157"/>
    <property type="match status" value="1"/>
</dbReference>
<reference evidence="2" key="1">
    <citation type="journal article" date="2019" name="Int. J. Syst. Evol. Microbiol.">
        <title>The Global Catalogue of Microorganisms (GCM) 10K type strain sequencing project: providing services to taxonomists for standard genome sequencing and annotation.</title>
        <authorList>
            <consortium name="The Broad Institute Genomics Platform"/>
            <consortium name="The Broad Institute Genome Sequencing Center for Infectious Disease"/>
            <person name="Wu L."/>
            <person name="Ma J."/>
        </authorList>
    </citation>
    <scope>NUCLEOTIDE SEQUENCE [LARGE SCALE GENOMIC DNA]</scope>
    <source>
        <strain evidence="2">KACC 11904</strain>
    </source>
</reference>
<protein>
    <submittedName>
        <fullName evidence="1">DUF6157 family protein</fullName>
    </submittedName>
</protein>
<dbReference type="EMBL" id="JBHSMJ010000065">
    <property type="protein sequence ID" value="MFC5452941.1"/>
    <property type="molecule type" value="Genomic_DNA"/>
</dbReference>
<dbReference type="RefSeq" id="WP_270879201.1">
    <property type="nucleotide sequence ID" value="NZ_JAQFVF010000023.1"/>
</dbReference>
<evidence type="ECO:0000313" key="1">
    <source>
        <dbReference type="EMBL" id="MFC5452941.1"/>
    </source>
</evidence>
<dbReference type="InterPro" id="IPR046155">
    <property type="entry name" value="DUF6157"/>
</dbReference>